<proteinExistence type="inferred from homology"/>
<dbReference type="OrthoDB" id="9768846at2"/>
<feature type="transmembrane region" description="Helical" evidence="7">
    <location>
        <begin position="86"/>
        <end position="105"/>
    </location>
</feature>
<keyword evidence="4 7" id="KW-0812">Transmembrane</keyword>
<sequence length="387" mass="43285">MLEKALTGSKKYWAWIIFLLVVIAVGFMAYLRQFSYGLGLTGMSRDVSWGLYIAQFTFLVGVAASAVMLVTPYYLHDFKKFGRMVIFGEFLAVSAVIMCILFIFVDVGQPMRILNVLLYPQLHSVMFYDMCVLCGYLAINIIVGWTSLGAERKGVHPPKWVHFLVYLSVPWAFSIHTVTAFLYAGLPGRHFWLTAIMAARFLASAFAAGPSLLIILLLIVQKVSKFDPDPPGVGAIQSLVKIIRYAMIANVFFYICEVFTAFYSGIPDEMAAFKYVFVGLDGHHSLVPFMWTATFLAFLGIALLIFPTRKNKVLLPIALLSIFFANWIDKGVVLIIAGFVPNSFDRVTEYFPTSNEISIVLGVYAIGFLLLTVLYKVAISVREEQAQ</sequence>
<evidence type="ECO:0000256" key="7">
    <source>
        <dbReference type="SAM" id="Phobius"/>
    </source>
</evidence>
<evidence type="ECO:0000313" key="8">
    <source>
        <dbReference type="EMBL" id="SPF52436.1"/>
    </source>
</evidence>
<dbReference type="GO" id="GO:0005886">
    <property type="term" value="C:plasma membrane"/>
    <property type="evidence" value="ECO:0007669"/>
    <property type="project" value="UniProtKB-SubCell"/>
</dbReference>
<dbReference type="AlphaFoldDB" id="A0A2U3LKT3"/>
<name>A0A2U3LKT3_9FIRM</name>
<feature type="transmembrane region" description="Helical" evidence="7">
    <location>
        <begin position="125"/>
        <end position="148"/>
    </location>
</feature>
<organism evidence="8 9">
    <name type="scientific">Candidatus Desulfosporosinus infrequens</name>
    <dbReference type="NCBI Taxonomy" id="2043169"/>
    <lineage>
        <taxon>Bacteria</taxon>
        <taxon>Bacillati</taxon>
        <taxon>Bacillota</taxon>
        <taxon>Clostridia</taxon>
        <taxon>Eubacteriales</taxon>
        <taxon>Desulfitobacteriaceae</taxon>
        <taxon>Desulfosporosinus</taxon>
    </lineage>
</organism>
<evidence type="ECO:0000256" key="6">
    <source>
        <dbReference type="ARBA" id="ARBA00023136"/>
    </source>
</evidence>
<feature type="transmembrane region" description="Helical" evidence="7">
    <location>
        <begin position="160"/>
        <end position="185"/>
    </location>
</feature>
<feature type="transmembrane region" description="Helical" evidence="7">
    <location>
        <begin position="242"/>
        <end position="266"/>
    </location>
</feature>
<accession>A0A2U3LKT3</accession>
<dbReference type="Pfam" id="PF03916">
    <property type="entry name" value="NrfD"/>
    <property type="match status" value="1"/>
</dbReference>
<feature type="transmembrane region" description="Helical" evidence="7">
    <location>
        <begin position="286"/>
        <end position="306"/>
    </location>
</feature>
<comment type="subcellular location">
    <subcellularLocation>
        <location evidence="1">Cell membrane</location>
        <topology evidence="1">Multi-pass membrane protein</topology>
    </subcellularLocation>
</comment>
<keyword evidence="5 7" id="KW-1133">Transmembrane helix</keyword>
<keyword evidence="3" id="KW-1003">Cell membrane</keyword>
<evidence type="ECO:0000256" key="3">
    <source>
        <dbReference type="ARBA" id="ARBA00022475"/>
    </source>
</evidence>
<reference evidence="9" key="1">
    <citation type="submission" date="2018-02" db="EMBL/GenBank/DDBJ databases">
        <authorList>
            <person name="Hausmann B."/>
        </authorList>
    </citation>
    <scope>NUCLEOTIDE SEQUENCE [LARGE SCALE GENOMIC DNA]</scope>
    <source>
        <strain evidence="9">Peat soil MAG SbF1</strain>
    </source>
</reference>
<dbReference type="InterPro" id="IPR054823">
    <property type="entry name" value="DsrP-like"/>
</dbReference>
<feature type="transmembrane region" description="Helical" evidence="7">
    <location>
        <begin position="357"/>
        <end position="378"/>
    </location>
</feature>
<evidence type="ECO:0000313" key="9">
    <source>
        <dbReference type="Proteomes" id="UP000238916"/>
    </source>
</evidence>
<gene>
    <name evidence="8" type="primary">dsrP</name>
    <name evidence="8" type="ORF">SBF1_5730004</name>
</gene>
<feature type="transmembrane region" description="Helical" evidence="7">
    <location>
        <begin position="191"/>
        <end position="221"/>
    </location>
</feature>
<keyword evidence="6 7" id="KW-0472">Membrane</keyword>
<dbReference type="EMBL" id="OMOF01000527">
    <property type="protein sequence ID" value="SPF52436.1"/>
    <property type="molecule type" value="Genomic_DNA"/>
</dbReference>
<comment type="similarity">
    <text evidence="2">Belongs to the NrfD family.</text>
</comment>
<dbReference type="Gene3D" id="1.20.1630.10">
    <property type="entry name" value="Formate dehydrogenase/DMSO reductase domain"/>
    <property type="match status" value="1"/>
</dbReference>
<feature type="transmembrane region" description="Helical" evidence="7">
    <location>
        <begin position="51"/>
        <end position="74"/>
    </location>
</feature>
<dbReference type="Proteomes" id="UP000238916">
    <property type="component" value="Unassembled WGS sequence"/>
</dbReference>
<protein>
    <submittedName>
        <fullName evidence="8">Sulfite reduction-associated membrane complex, transmembrane b-type cytochrome subunit</fullName>
    </submittedName>
</protein>
<evidence type="ECO:0000256" key="5">
    <source>
        <dbReference type="ARBA" id="ARBA00022989"/>
    </source>
</evidence>
<dbReference type="PANTHER" id="PTHR43044">
    <property type="match status" value="1"/>
</dbReference>
<evidence type="ECO:0000256" key="1">
    <source>
        <dbReference type="ARBA" id="ARBA00004651"/>
    </source>
</evidence>
<feature type="transmembrane region" description="Helical" evidence="7">
    <location>
        <begin position="12"/>
        <end position="31"/>
    </location>
</feature>
<dbReference type="PANTHER" id="PTHR43044:SF2">
    <property type="entry name" value="POLYSULPHIDE REDUCTASE NRFD"/>
    <property type="match status" value="1"/>
</dbReference>
<dbReference type="NCBIfam" id="NF045798">
    <property type="entry name" value="DsrP"/>
    <property type="match status" value="1"/>
</dbReference>
<dbReference type="InterPro" id="IPR005614">
    <property type="entry name" value="NrfD-like"/>
</dbReference>
<evidence type="ECO:0000256" key="2">
    <source>
        <dbReference type="ARBA" id="ARBA00008929"/>
    </source>
</evidence>
<feature type="transmembrane region" description="Helical" evidence="7">
    <location>
        <begin position="313"/>
        <end position="337"/>
    </location>
</feature>
<evidence type="ECO:0000256" key="4">
    <source>
        <dbReference type="ARBA" id="ARBA00022692"/>
    </source>
</evidence>